<dbReference type="OrthoDB" id="2909452at2"/>
<comment type="caution">
    <text evidence="1">The sequence shown here is derived from an EMBL/GenBank/DDBJ whole genome shotgun (WGS) entry which is preliminary data.</text>
</comment>
<proteinExistence type="predicted"/>
<dbReference type="InterPro" id="IPR025000">
    <property type="entry name" value="DUF3903"/>
</dbReference>
<dbReference type="RefSeq" id="WP_033675987.1">
    <property type="nucleotide sequence ID" value="NZ_JOTM01000019.1"/>
</dbReference>
<dbReference type="AlphaFoldDB" id="A0A073K9F0"/>
<organism evidence="1 2">
    <name type="scientific">Bacillus gaemokensis</name>
    <dbReference type="NCBI Taxonomy" id="574375"/>
    <lineage>
        <taxon>Bacteria</taxon>
        <taxon>Bacillati</taxon>
        <taxon>Bacillota</taxon>
        <taxon>Bacilli</taxon>
        <taxon>Bacillales</taxon>
        <taxon>Bacillaceae</taxon>
        <taxon>Bacillus</taxon>
        <taxon>Bacillus cereus group</taxon>
    </lineage>
</organism>
<reference evidence="1 2" key="1">
    <citation type="submission" date="2014-06" db="EMBL/GenBank/DDBJ databases">
        <title>Draft genome sequence of Bacillus gaemokensis JCM 15801 (MCCC 1A00707).</title>
        <authorList>
            <person name="Lai Q."/>
            <person name="Liu Y."/>
            <person name="Shao Z."/>
        </authorList>
    </citation>
    <scope>NUCLEOTIDE SEQUENCE [LARGE SCALE GENOMIC DNA]</scope>
    <source>
        <strain evidence="1 2">JCM 15801</strain>
    </source>
</reference>
<gene>
    <name evidence="1" type="ORF">BAGA_10430</name>
</gene>
<evidence type="ECO:0000313" key="2">
    <source>
        <dbReference type="Proteomes" id="UP000027778"/>
    </source>
</evidence>
<dbReference type="Pfam" id="PF13043">
    <property type="entry name" value="DUF3903"/>
    <property type="match status" value="1"/>
</dbReference>
<dbReference type="Proteomes" id="UP000027778">
    <property type="component" value="Unassembled WGS sequence"/>
</dbReference>
<dbReference type="eggNOG" id="ENOG5030EGX">
    <property type="taxonomic scope" value="Bacteria"/>
</dbReference>
<sequence>MISKYVVDCVFCEENRKPRQATVTVSATSHTLAIQKVTDECKRRFGKTLLLQTEITDELLLNKKES</sequence>
<name>A0A073K9F0_9BACI</name>
<accession>A0A073K9F0</accession>
<protein>
    <recommendedName>
        <fullName evidence="3">DUF3903 domain-containing protein</fullName>
    </recommendedName>
</protein>
<evidence type="ECO:0000313" key="1">
    <source>
        <dbReference type="EMBL" id="KEK23166.1"/>
    </source>
</evidence>
<evidence type="ECO:0008006" key="3">
    <source>
        <dbReference type="Google" id="ProtNLM"/>
    </source>
</evidence>
<dbReference type="EMBL" id="JOTM01000019">
    <property type="protein sequence ID" value="KEK23166.1"/>
    <property type="molecule type" value="Genomic_DNA"/>
</dbReference>
<keyword evidence="2" id="KW-1185">Reference proteome</keyword>